<dbReference type="HOGENOM" id="CLU_1824407_0_0_6"/>
<reference evidence="2 3" key="1">
    <citation type="journal article" date="2013" name="Genome Announc.">
        <title>Genome Sequence of the Polycyclic Aromatic Hydrocarbon-Degrading Bacterium Strain Marinobacter nanhaiticus D15-8WT.</title>
        <authorList>
            <person name="Cui Z."/>
            <person name="Gao W."/>
            <person name="Li Q."/>
            <person name="Xu G."/>
            <person name="Zheng L."/>
        </authorList>
    </citation>
    <scope>NUCLEOTIDE SEQUENCE [LARGE SCALE GENOMIC DNA]</scope>
    <source>
        <strain evidence="2 3">D15-8W</strain>
    </source>
</reference>
<protein>
    <submittedName>
        <fullName evidence="2">Tripartite tricarboxylate transporter</fullName>
    </submittedName>
</protein>
<feature type="transmembrane region" description="Helical" evidence="1">
    <location>
        <begin position="94"/>
        <end position="112"/>
    </location>
</feature>
<accession>N6VSV5</accession>
<dbReference type="eggNOG" id="ENOG50335T4">
    <property type="taxonomic scope" value="Bacteria"/>
</dbReference>
<gene>
    <name evidence="2" type="ORF">J057_17480</name>
</gene>
<dbReference type="STRING" id="626887.J057_17480"/>
<dbReference type="AlphaFoldDB" id="N6VSV5"/>
<dbReference type="RefSeq" id="WP_004581435.1">
    <property type="nucleotide sequence ID" value="NZ_AP028878.1"/>
</dbReference>
<proteinExistence type="predicted"/>
<name>N6VSV5_9GAMM</name>
<feature type="transmembrane region" description="Helical" evidence="1">
    <location>
        <begin position="66"/>
        <end position="82"/>
    </location>
</feature>
<evidence type="ECO:0000313" key="2">
    <source>
        <dbReference type="EMBL" id="ENO13210.1"/>
    </source>
</evidence>
<dbReference type="PATRIC" id="fig|626887.3.peg.3493"/>
<keyword evidence="3" id="KW-1185">Reference proteome</keyword>
<dbReference type="Proteomes" id="UP000013165">
    <property type="component" value="Unassembled WGS sequence"/>
</dbReference>
<feature type="transmembrane region" description="Helical" evidence="1">
    <location>
        <begin position="119"/>
        <end position="138"/>
    </location>
</feature>
<dbReference type="OrthoDB" id="6088936at2"/>
<organism evidence="2 3">
    <name type="scientific">Marinobacter nanhaiticus D15-8W</name>
    <dbReference type="NCBI Taxonomy" id="626887"/>
    <lineage>
        <taxon>Bacteria</taxon>
        <taxon>Pseudomonadati</taxon>
        <taxon>Pseudomonadota</taxon>
        <taxon>Gammaproteobacteria</taxon>
        <taxon>Pseudomonadales</taxon>
        <taxon>Marinobacteraceae</taxon>
        <taxon>Marinobacter</taxon>
    </lineage>
</organism>
<keyword evidence="1" id="KW-0812">Transmembrane</keyword>
<evidence type="ECO:0000313" key="3">
    <source>
        <dbReference type="Proteomes" id="UP000013165"/>
    </source>
</evidence>
<feature type="transmembrane region" description="Helical" evidence="1">
    <location>
        <begin position="20"/>
        <end position="40"/>
    </location>
</feature>
<keyword evidence="1" id="KW-1133">Transmembrane helix</keyword>
<sequence>MGEQLHALMEVSVDFDKSHLFFPTIILSLLGILLVWIAIANHKTLLAKVKGEQGGFAFFTPGADKFRLFSTLILVTAYFYLMDVVGQMFPNTGLGFLLTSIPFVFLLSLVYVHGVTARVVLIITLNAVIAPLCAWYVLGQLFGITLP</sequence>
<comment type="caution">
    <text evidence="2">The sequence shown here is derived from an EMBL/GenBank/DDBJ whole genome shotgun (WGS) entry which is preliminary data.</text>
</comment>
<evidence type="ECO:0000256" key="1">
    <source>
        <dbReference type="SAM" id="Phobius"/>
    </source>
</evidence>
<dbReference type="EMBL" id="APLQ01000014">
    <property type="protein sequence ID" value="ENO13210.1"/>
    <property type="molecule type" value="Genomic_DNA"/>
</dbReference>
<keyword evidence="1" id="KW-0472">Membrane</keyword>